<name>I1D6F7_9PSEU</name>
<reference evidence="2" key="2">
    <citation type="submission" date="2012-01" db="EMBL/GenBank/DDBJ databases">
        <title>Noncontiguous Finished sequence of chromosome of Saccharomonospora glauca K62.</title>
        <authorList>
            <consortium name="US DOE Joint Genome Institute"/>
            <person name="Lucas S."/>
            <person name="Han J."/>
            <person name="Lapidus A."/>
            <person name="Cheng J.-F."/>
            <person name="Goodwin L."/>
            <person name="Pitluck S."/>
            <person name="Peters L."/>
            <person name="Mikhailova N."/>
            <person name="Held B."/>
            <person name="Detter J.C."/>
            <person name="Han C."/>
            <person name="Tapia R."/>
            <person name="Land M."/>
            <person name="Hauser L."/>
            <person name="Kyrpides N."/>
            <person name="Ivanova N."/>
            <person name="Pagani I."/>
            <person name="Brambilla E.-M."/>
            <person name="Klenk H.-P."/>
            <person name="Woyke T."/>
        </authorList>
    </citation>
    <scope>NUCLEOTIDE SEQUENCE [LARGE SCALE GENOMIC DNA]</scope>
    <source>
        <strain evidence="2">K62</strain>
    </source>
</reference>
<dbReference type="EMBL" id="CM001484">
    <property type="protein sequence ID" value="EIF00532.1"/>
    <property type="molecule type" value="Genomic_DNA"/>
</dbReference>
<dbReference type="eggNOG" id="COG3064">
    <property type="taxonomic scope" value="Bacteria"/>
</dbReference>
<organism evidence="1 2">
    <name type="scientific">Saccharomonospora glauca K62</name>
    <dbReference type="NCBI Taxonomy" id="928724"/>
    <lineage>
        <taxon>Bacteria</taxon>
        <taxon>Bacillati</taxon>
        <taxon>Actinomycetota</taxon>
        <taxon>Actinomycetes</taxon>
        <taxon>Pseudonocardiales</taxon>
        <taxon>Pseudonocardiaceae</taxon>
        <taxon>Saccharomonospora</taxon>
    </lineage>
</organism>
<reference evidence="1 2" key="1">
    <citation type="submission" date="2011-09" db="EMBL/GenBank/DDBJ databases">
        <authorList>
            <consortium name="US DOE Joint Genome Institute (JGI-PGF)"/>
            <person name="Lucas S."/>
            <person name="Han J."/>
            <person name="Lapidus A."/>
            <person name="Cheng J.-F."/>
            <person name="Goodwin L."/>
            <person name="Pitluck S."/>
            <person name="Peters L."/>
            <person name="Land M.L."/>
            <person name="Hauser L."/>
            <person name="Brambilla E."/>
            <person name="Klenk H.-P."/>
            <person name="Woyke T.J."/>
        </authorList>
    </citation>
    <scope>NUCLEOTIDE SEQUENCE [LARGE SCALE GENOMIC DNA]</scope>
    <source>
        <strain evidence="1 2">K62</strain>
    </source>
</reference>
<dbReference type="Proteomes" id="UP000005087">
    <property type="component" value="Chromosome"/>
</dbReference>
<protein>
    <recommendedName>
        <fullName evidence="3">Intein C-terminal splicing domain-containing protein</fullName>
    </recommendedName>
</protein>
<evidence type="ECO:0000313" key="2">
    <source>
        <dbReference type="Proteomes" id="UP000005087"/>
    </source>
</evidence>
<dbReference type="Pfam" id="PF07591">
    <property type="entry name" value="PT-HINT"/>
    <property type="match status" value="1"/>
</dbReference>
<dbReference type="AlphaFoldDB" id="I1D6F7"/>
<dbReference type="RefSeq" id="WP_005466322.1">
    <property type="nucleotide sequence ID" value="NZ_CM001484.1"/>
</dbReference>
<dbReference type="HOGENOM" id="CLU_1168077_0_0_11"/>
<keyword evidence="2" id="KW-1185">Reference proteome</keyword>
<proteinExistence type="predicted"/>
<dbReference type="CDD" id="cd20692">
    <property type="entry name" value="CdiA-CT_Ec-like"/>
    <property type="match status" value="1"/>
</dbReference>
<sequence>ETVSQKVVATIVGHGEKDLVEVTVDVDGEAGDAVSTLVATAEHPFWVDEHGRLLNPAVHGLWGEVPGWYHAEDLDAGDWLRTPTGEKVRVVDVRTYTATTQVHNLTINGVHTYYVAADSVPFLVHNASCQASKEVVLGSFDTFEKARNKALDLMGEIDHSTRRSIKGRLGSSSSTYGKVVGFETRVGGVYKRFRMDFDPEKGPHINVEVGKGSSGRKWAVPWRGTESEFSRLLGGNT</sequence>
<dbReference type="STRING" id="928724.SacglDRAFT_03683"/>
<dbReference type="eggNOG" id="COG1372">
    <property type="taxonomic scope" value="Bacteria"/>
</dbReference>
<evidence type="ECO:0000313" key="1">
    <source>
        <dbReference type="EMBL" id="EIF00532.1"/>
    </source>
</evidence>
<gene>
    <name evidence="1" type="ORF">SacglDRAFT_03683</name>
</gene>
<feature type="non-terminal residue" evidence="1">
    <location>
        <position position="1"/>
    </location>
</feature>
<dbReference type="InterPro" id="IPR036844">
    <property type="entry name" value="Hint_dom_sf"/>
</dbReference>
<evidence type="ECO:0008006" key="3">
    <source>
        <dbReference type="Google" id="ProtNLM"/>
    </source>
</evidence>
<dbReference type="Gene3D" id="2.170.16.10">
    <property type="entry name" value="Hedgehog/Intein (Hint) domain"/>
    <property type="match status" value="1"/>
</dbReference>
<accession>I1D6F7</accession>
<dbReference type="OrthoDB" id="291011at2"/>
<dbReference type="SUPFAM" id="SSF51294">
    <property type="entry name" value="Hedgehog/intein (Hint) domain"/>
    <property type="match status" value="1"/>
</dbReference>